<dbReference type="Proteomes" id="UP000663833">
    <property type="component" value="Unassembled WGS sequence"/>
</dbReference>
<evidence type="ECO:0008006" key="5">
    <source>
        <dbReference type="Google" id="ProtNLM"/>
    </source>
</evidence>
<dbReference type="PANTHER" id="PTHR42999:SF1">
    <property type="entry name" value="PENTAPEPTIDE REPEAT-CONTAINING PROTEIN"/>
    <property type="match status" value="1"/>
</dbReference>
<accession>A0A818QWR4</accession>
<keyword evidence="2" id="KW-0812">Transmembrane</keyword>
<dbReference type="Gene3D" id="2.160.20.80">
    <property type="entry name" value="E3 ubiquitin-protein ligase SopA"/>
    <property type="match status" value="1"/>
</dbReference>
<proteinExistence type="predicted"/>
<dbReference type="EMBL" id="CAJNYD010004926">
    <property type="protein sequence ID" value="CAF3648053.1"/>
    <property type="molecule type" value="Genomic_DNA"/>
</dbReference>
<gene>
    <name evidence="3" type="ORF">LUA448_LOCUS32817</name>
</gene>
<evidence type="ECO:0000313" key="3">
    <source>
        <dbReference type="EMBL" id="CAF3648053.1"/>
    </source>
</evidence>
<dbReference type="Pfam" id="PF00805">
    <property type="entry name" value="Pentapeptide"/>
    <property type="match status" value="1"/>
</dbReference>
<name>A0A818QWR4_9BILA</name>
<keyword evidence="2" id="KW-1133">Transmembrane helix</keyword>
<dbReference type="InterPro" id="IPR052949">
    <property type="entry name" value="PA_immunity-related"/>
</dbReference>
<protein>
    <recommendedName>
        <fullName evidence="5">Pentapeptide repeat-containing protein</fullName>
    </recommendedName>
</protein>
<evidence type="ECO:0000256" key="1">
    <source>
        <dbReference type="SAM" id="Coils"/>
    </source>
</evidence>
<organism evidence="3 4">
    <name type="scientific">Rotaria socialis</name>
    <dbReference type="NCBI Taxonomy" id="392032"/>
    <lineage>
        <taxon>Eukaryota</taxon>
        <taxon>Metazoa</taxon>
        <taxon>Spiralia</taxon>
        <taxon>Gnathifera</taxon>
        <taxon>Rotifera</taxon>
        <taxon>Eurotatoria</taxon>
        <taxon>Bdelloidea</taxon>
        <taxon>Philodinida</taxon>
        <taxon>Philodinidae</taxon>
        <taxon>Rotaria</taxon>
    </lineage>
</organism>
<evidence type="ECO:0000256" key="2">
    <source>
        <dbReference type="SAM" id="Phobius"/>
    </source>
</evidence>
<dbReference type="SUPFAM" id="SSF141571">
    <property type="entry name" value="Pentapeptide repeat-like"/>
    <property type="match status" value="1"/>
</dbReference>
<evidence type="ECO:0000313" key="4">
    <source>
        <dbReference type="Proteomes" id="UP000663833"/>
    </source>
</evidence>
<dbReference type="PANTHER" id="PTHR42999">
    <property type="entry name" value="ANTIBIOTIC RESISTANCE PROTEIN MCBG"/>
    <property type="match status" value="1"/>
</dbReference>
<feature type="transmembrane region" description="Helical" evidence="2">
    <location>
        <begin position="28"/>
        <end position="50"/>
    </location>
</feature>
<keyword evidence="2" id="KW-0472">Membrane</keyword>
<feature type="non-terminal residue" evidence="3">
    <location>
        <position position="309"/>
    </location>
</feature>
<comment type="caution">
    <text evidence="3">The sequence shown here is derived from an EMBL/GenBank/DDBJ whole genome shotgun (WGS) entry which is preliminary data.</text>
</comment>
<dbReference type="AlphaFoldDB" id="A0A818QWR4"/>
<sequence length="309" mass="35222">MTSPKENIRTDGPILANRAKKSAKRRGCLEFMSSLLLPLSLGVFTIVITFQQQSAAQQQRIEDRDAADLQRAEDRNASRLQREQNKKEAELLRKQEENLDKQRYENGRFDIYIKEMGGLLEKYGGSIKSSEVAATLARVKTLNIFRQLDSQKNIRIIRFLYEAKQLTDTPENRSLDLSTAKLLDIDFRDIAVDERELYQLSLRGIFLLNATFIGITMSNIDFSRIKFDTSNFSLAKIHDGNFSSAGFYNTSFASTSFSNTIFAETKFKNVNFSSTSFDTIEFSSVEFYNTSFASTSFSNAIFAETKFEN</sequence>
<reference evidence="3" key="1">
    <citation type="submission" date="2021-02" db="EMBL/GenBank/DDBJ databases">
        <authorList>
            <person name="Nowell W R."/>
        </authorList>
    </citation>
    <scope>NUCLEOTIDE SEQUENCE</scope>
</reference>
<dbReference type="InterPro" id="IPR001646">
    <property type="entry name" value="5peptide_repeat"/>
</dbReference>
<keyword evidence="1" id="KW-0175">Coiled coil</keyword>
<feature type="coiled-coil region" evidence="1">
    <location>
        <begin position="77"/>
        <end position="105"/>
    </location>
</feature>